<reference evidence="1" key="2">
    <citation type="submission" date="2013-10" db="EMBL/GenBank/DDBJ databases">
        <authorList>
            <person name="Aslett M."/>
        </authorList>
    </citation>
    <scope>NUCLEOTIDE SEQUENCE [LARGE SCALE GENOMIC DNA]</scope>
    <source>
        <strain evidence="1">Houghton</strain>
    </source>
</reference>
<dbReference type="GeneID" id="25254673"/>
<organism evidence="1 2">
    <name type="scientific">Eimeria tenella</name>
    <name type="common">Coccidian parasite</name>
    <dbReference type="NCBI Taxonomy" id="5802"/>
    <lineage>
        <taxon>Eukaryota</taxon>
        <taxon>Sar</taxon>
        <taxon>Alveolata</taxon>
        <taxon>Apicomplexa</taxon>
        <taxon>Conoidasida</taxon>
        <taxon>Coccidia</taxon>
        <taxon>Eucoccidiorida</taxon>
        <taxon>Eimeriorina</taxon>
        <taxon>Eimeriidae</taxon>
        <taxon>Eimeria</taxon>
    </lineage>
</organism>
<name>U6L166_EIMTE</name>
<dbReference type="Proteomes" id="UP000030747">
    <property type="component" value="Unassembled WGS sequence"/>
</dbReference>
<dbReference type="VEuPathDB" id="ToxoDB:ETH_00027900"/>
<sequence>MAEFGQLTQITVAGEKAHSRRVVQVELHASSELEKNIQIQMNPFLVDKAVRQQNTRAYGKAGVSEGLQAVSQAMERVSVSEVPGSYSPIPLAFQQIEENPQASSPPGSVSQPQLPLLQAEGEMIKEALHANVARILAQYAPASTYRFRSELRSATPHFCSPFLSTAVEAIKAETAVRALA</sequence>
<dbReference type="EMBL" id="HG675746">
    <property type="protein sequence ID" value="CDJ42928.1"/>
    <property type="molecule type" value="Genomic_DNA"/>
</dbReference>
<dbReference type="AlphaFoldDB" id="U6L166"/>
<accession>U6L166</accession>
<evidence type="ECO:0000313" key="2">
    <source>
        <dbReference type="Proteomes" id="UP000030747"/>
    </source>
</evidence>
<reference evidence="1" key="1">
    <citation type="submission" date="2013-10" db="EMBL/GenBank/DDBJ databases">
        <title>Genomic analysis of the causative agents of coccidiosis in chickens.</title>
        <authorList>
            <person name="Reid A.J."/>
            <person name="Blake D."/>
            <person name="Billington K."/>
            <person name="Browne H."/>
            <person name="Dunn M."/>
            <person name="Hung S."/>
            <person name="Kawahara F."/>
            <person name="Miranda-Saavedra D."/>
            <person name="Mourier T."/>
            <person name="Nagra H."/>
            <person name="Otto T.D."/>
            <person name="Rawlings N."/>
            <person name="Sanchez A."/>
            <person name="Sanders M."/>
            <person name="Subramaniam C."/>
            <person name="Tay Y."/>
            <person name="Dear P."/>
            <person name="Doerig C."/>
            <person name="Gruber A."/>
            <person name="Parkinson J."/>
            <person name="Shirley M."/>
            <person name="Wan K.L."/>
            <person name="Berriman M."/>
            <person name="Tomley F."/>
            <person name="Pain A."/>
        </authorList>
    </citation>
    <scope>NUCLEOTIDE SEQUENCE [LARGE SCALE GENOMIC DNA]</scope>
    <source>
        <strain evidence="1">Houghton</strain>
    </source>
</reference>
<keyword evidence="2" id="KW-1185">Reference proteome</keyword>
<dbReference type="OrthoDB" id="329354at2759"/>
<dbReference type="VEuPathDB" id="ToxoDB:ETH2_1350700"/>
<proteinExistence type="predicted"/>
<protein>
    <submittedName>
        <fullName evidence="1">41-3 antigen, putative</fullName>
    </submittedName>
</protein>
<dbReference type="RefSeq" id="XP_013233678.1">
    <property type="nucleotide sequence ID" value="XM_013378224.1"/>
</dbReference>
<evidence type="ECO:0000313" key="1">
    <source>
        <dbReference type="EMBL" id="CDJ42928.1"/>
    </source>
</evidence>
<gene>
    <name evidence="1" type="ORF">ETH_00027900</name>
</gene>